<keyword evidence="2" id="KW-1185">Reference proteome</keyword>
<evidence type="ECO:0008006" key="3">
    <source>
        <dbReference type="Google" id="ProtNLM"/>
    </source>
</evidence>
<accession>A0AAD9RIK3</accession>
<dbReference type="InterPro" id="IPR026142">
    <property type="entry name" value="Pro_pase_1_reg_su_36"/>
</dbReference>
<protein>
    <recommendedName>
        <fullName evidence="3">Protein phosphatase 1 regulatory subunit 36</fullName>
    </recommendedName>
</protein>
<organism evidence="1 2">
    <name type="scientific">Odynerus spinipes</name>
    <dbReference type="NCBI Taxonomy" id="1348599"/>
    <lineage>
        <taxon>Eukaryota</taxon>
        <taxon>Metazoa</taxon>
        <taxon>Ecdysozoa</taxon>
        <taxon>Arthropoda</taxon>
        <taxon>Hexapoda</taxon>
        <taxon>Insecta</taxon>
        <taxon>Pterygota</taxon>
        <taxon>Neoptera</taxon>
        <taxon>Endopterygota</taxon>
        <taxon>Hymenoptera</taxon>
        <taxon>Apocrita</taxon>
        <taxon>Aculeata</taxon>
        <taxon>Vespoidea</taxon>
        <taxon>Vespidae</taxon>
        <taxon>Eumeninae</taxon>
        <taxon>Odynerus</taxon>
    </lineage>
</organism>
<evidence type="ECO:0000313" key="2">
    <source>
        <dbReference type="Proteomes" id="UP001258017"/>
    </source>
</evidence>
<proteinExistence type="predicted"/>
<comment type="caution">
    <text evidence="1">The sequence shown here is derived from an EMBL/GenBank/DDBJ whole genome shotgun (WGS) entry which is preliminary data.</text>
</comment>
<name>A0AAD9RIK3_9HYME</name>
<dbReference type="AlphaFoldDB" id="A0AAD9RIK3"/>
<sequence>MGEKQFIWDEISEGLMLPGIQKVDDDQVKGRTTQSEVIDPSEIYSPHSYLLLNFQETLNPSEKIRYRKYYLRKVAPNEPNVIILQDIKDLVMFLLATPVSVQFINFFHLPVVDRFLRALIIYFQYYIEIWEKLMQERVATLKKAPNPLAGGHRLKYADELHILRCMLSREYADLIVGCQDTVRYHHMVSGKKKASITQSQGEKDLRIYEALIHISHRIVWIALQRKYFHLIESELQRLLRTEAYNTAERKSSGYSIQDMLESDIFVLHGPQIQSKRKLLRYSPLIEELIYSDCDFRVLSLGMSDVDEHDSRITYLHKALLIEEEMLLKVGIKIGILGQNRSNYDLMLMLIDSENSNDVEKNDQADKKRYEKHKGSTCEKSQASLENIQSVGRMPSFGPEPALTDIFQVKRIEKSTIKYSKIREDARKKWIVRELERHFIQFNLNDLIDFLLLFDI</sequence>
<dbReference type="PANTHER" id="PTHR21055:SF3">
    <property type="entry name" value="PROTEIN PHOSPHATASE 1 REGULATORY SUBUNIT 36"/>
    <property type="match status" value="1"/>
</dbReference>
<dbReference type="EMBL" id="JAIFRP010000062">
    <property type="protein sequence ID" value="KAK2580120.1"/>
    <property type="molecule type" value="Genomic_DNA"/>
</dbReference>
<evidence type="ECO:0000313" key="1">
    <source>
        <dbReference type="EMBL" id="KAK2580120.1"/>
    </source>
</evidence>
<dbReference type="PANTHER" id="PTHR21055">
    <property type="entry name" value="PROTEIN PHOSPHATASE 1 REGULATORY SUBUNIT 36"/>
    <property type="match status" value="1"/>
</dbReference>
<dbReference type="GO" id="GO:0019902">
    <property type="term" value="F:phosphatase binding"/>
    <property type="evidence" value="ECO:0007669"/>
    <property type="project" value="InterPro"/>
</dbReference>
<gene>
    <name evidence="1" type="ORF">KPH14_012398</name>
</gene>
<reference evidence="1" key="1">
    <citation type="submission" date="2021-08" db="EMBL/GenBank/DDBJ databases">
        <authorList>
            <person name="Misof B."/>
            <person name="Oliver O."/>
            <person name="Podsiadlowski L."/>
            <person name="Donath A."/>
            <person name="Peters R."/>
            <person name="Mayer C."/>
            <person name="Rust J."/>
            <person name="Gunkel S."/>
            <person name="Lesny P."/>
            <person name="Martin S."/>
            <person name="Oeyen J.P."/>
            <person name="Petersen M."/>
            <person name="Panagiotis P."/>
            <person name="Wilbrandt J."/>
            <person name="Tanja T."/>
        </authorList>
    </citation>
    <scope>NUCLEOTIDE SEQUENCE</scope>
    <source>
        <strain evidence="1">GBR_01_08_01A</strain>
        <tissue evidence="1">Thorax + abdomen</tissue>
    </source>
</reference>
<dbReference type="Pfam" id="PF14895">
    <property type="entry name" value="PPPI_inhib"/>
    <property type="match status" value="1"/>
</dbReference>
<reference evidence="1" key="2">
    <citation type="journal article" date="2023" name="Commun. Biol.">
        <title>Intrasexual cuticular hydrocarbon dimorphism in a wasp sheds light on hydrocarbon biosynthesis genes in Hymenoptera.</title>
        <authorList>
            <person name="Moris V.C."/>
            <person name="Podsiadlowski L."/>
            <person name="Martin S."/>
            <person name="Oeyen J.P."/>
            <person name="Donath A."/>
            <person name="Petersen M."/>
            <person name="Wilbrandt J."/>
            <person name="Misof B."/>
            <person name="Liedtke D."/>
            <person name="Thamm M."/>
            <person name="Scheiner R."/>
            <person name="Schmitt T."/>
            <person name="Niehuis O."/>
        </authorList>
    </citation>
    <scope>NUCLEOTIDE SEQUENCE</scope>
    <source>
        <strain evidence="1">GBR_01_08_01A</strain>
    </source>
</reference>
<dbReference type="Proteomes" id="UP001258017">
    <property type="component" value="Unassembled WGS sequence"/>
</dbReference>